<keyword evidence="2" id="KW-1185">Reference proteome</keyword>
<protein>
    <submittedName>
        <fullName evidence="1">Uncharacterized protein</fullName>
    </submittedName>
</protein>
<dbReference type="AlphaFoldDB" id="A0A834Y9C0"/>
<dbReference type="EMBL" id="JABCRI010000132">
    <property type="protein sequence ID" value="KAF8376709.1"/>
    <property type="molecule type" value="Genomic_DNA"/>
</dbReference>
<organism evidence="1 2">
    <name type="scientific">Tetracentron sinense</name>
    <name type="common">Spur-leaf</name>
    <dbReference type="NCBI Taxonomy" id="13715"/>
    <lineage>
        <taxon>Eukaryota</taxon>
        <taxon>Viridiplantae</taxon>
        <taxon>Streptophyta</taxon>
        <taxon>Embryophyta</taxon>
        <taxon>Tracheophyta</taxon>
        <taxon>Spermatophyta</taxon>
        <taxon>Magnoliopsida</taxon>
        <taxon>Trochodendrales</taxon>
        <taxon>Trochodendraceae</taxon>
        <taxon>Tetracentron</taxon>
    </lineage>
</organism>
<name>A0A834Y9C0_TETSI</name>
<sequence length="148" mass="16439">MTVKAEKREAKNMMLIDSLDVAQQLNETMDANMVDGNGTEVGHIIVTTIGVRNGETKQTICYMGECVVGHGSFGIVFQMVYVVVLKDKRLRIAWQYKKYFVTYSSSLISESVSSLLPFLGEPDSPASCELRPRGGNFASVHPFRLTQL</sequence>
<comment type="caution">
    <text evidence="1">The sequence shown here is derived from an EMBL/GenBank/DDBJ whole genome shotgun (WGS) entry which is preliminary data.</text>
</comment>
<dbReference type="Proteomes" id="UP000655225">
    <property type="component" value="Unassembled WGS sequence"/>
</dbReference>
<accession>A0A834Y9C0</accession>
<evidence type="ECO:0000313" key="1">
    <source>
        <dbReference type="EMBL" id="KAF8376709.1"/>
    </source>
</evidence>
<evidence type="ECO:0000313" key="2">
    <source>
        <dbReference type="Proteomes" id="UP000655225"/>
    </source>
</evidence>
<proteinExistence type="predicted"/>
<reference evidence="1 2" key="1">
    <citation type="submission" date="2020-04" db="EMBL/GenBank/DDBJ databases">
        <title>Plant Genome Project.</title>
        <authorList>
            <person name="Zhang R.-G."/>
        </authorList>
    </citation>
    <scope>NUCLEOTIDE SEQUENCE [LARGE SCALE GENOMIC DNA]</scope>
    <source>
        <strain evidence="1">YNK0</strain>
        <tissue evidence="1">Leaf</tissue>
    </source>
</reference>
<gene>
    <name evidence="1" type="ORF">HHK36_031626</name>
</gene>
<dbReference type="OrthoDB" id="1728022at2759"/>